<evidence type="ECO:0000313" key="10">
    <source>
        <dbReference type="EMBL" id="VUC21236.1"/>
    </source>
</evidence>
<dbReference type="CDD" id="cd12148">
    <property type="entry name" value="fungal_TF_MHR"/>
    <property type="match status" value="1"/>
</dbReference>
<reference evidence="10 11" key="1">
    <citation type="submission" date="2019-06" db="EMBL/GenBank/DDBJ databases">
        <authorList>
            <person name="Broberg M."/>
        </authorList>
    </citation>
    <scope>NUCLEOTIDE SEQUENCE [LARGE SCALE GENOMIC DNA]</scope>
</reference>
<evidence type="ECO:0000313" key="11">
    <source>
        <dbReference type="Proteomes" id="UP000766486"/>
    </source>
</evidence>
<accession>A0ABY6TRI2</accession>
<evidence type="ECO:0000256" key="3">
    <source>
        <dbReference type="ARBA" id="ARBA00022833"/>
    </source>
</evidence>
<keyword evidence="11" id="KW-1185">Reference proteome</keyword>
<keyword evidence="4" id="KW-0805">Transcription regulation</keyword>
<keyword evidence="3" id="KW-0862">Zinc</keyword>
<comment type="caution">
    <text evidence="10">The sequence shown here is derived from an EMBL/GenBank/DDBJ whole genome shotgun (WGS) entry which is preliminary data.</text>
</comment>
<comment type="subcellular location">
    <subcellularLocation>
        <location evidence="1">Nucleus</location>
    </subcellularLocation>
</comment>
<evidence type="ECO:0000256" key="8">
    <source>
        <dbReference type="SAM" id="MobiDB-lite"/>
    </source>
</evidence>
<evidence type="ECO:0000256" key="1">
    <source>
        <dbReference type="ARBA" id="ARBA00004123"/>
    </source>
</evidence>
<feature type="domain" description="Xylanolytic transcriptional activator regulatory" evidence="9">
    <location>
        <begin position="267"/>
        <end position="341"/>
    </location>
</feature>
<evidence type="ECO:0000256" key="5">
    <source>
        <dbReference type="ARBA" id="ARBA00023125"/>
    </source>
</evidence>
<feature type="region of interest" description="Disordered" evidence="8">
    <location>
        <begin position="558"/>
        <end position="581"/>
    </location>
</feature>
<dbReference type="EMBL" id="CABFNS010000354">
    <property type="protein sequence ID" value="VUC21236.1"/>
    <property type="molecule type" value="Genomic_DNA"/>
</dbReference>
<keyword evidence="5" id="KW-0238">DNA-binding</keyword>
<sequence length="629" mass="70389">MVCPSTSYVQSLEERVALLESKLRDAGATAEDTLDQRPSTTAQAPSRTSEAAAGTSPETASSYSYSYNAPNVIATGPLEAIRALEQRGTTRPEVELSKLLLRDLLLSRHSHHRPSRDQQEQPHKPATDLVDNLNTGPVTLPAQEVAGNLTKEFFLCANLGMPLLHEPTFMRKLALVYEMPHRIDLAETHTTSKSRFAVFFVLEVFAVALLTMQKQDPARIPTSVADRYHQGALSALMEAGLPEDVEGVQALLLIGQFYYFHPTLWTVWNTVGAAFRLAVELGLHLDPATPDSPDPLTLDTRRRTFWVAYSMDRNISISQGLPTCLSDGAIDVKFPSEVDDHLITTEGIETTDEKLSGSKLVSIHLFKYRRIQSEMREVLNEKPPPPYRPVNVGEWQQRMRDRINMWLETTPRRDRLNARDRTVTETFELTYHAALVYLYCPSPNNPEPSGSQLVAMTQSAIRIIQLYRKFFLEKKLTIYWQAVNCLYSAGTALMYGYVTSAELREFIGFRSFESTLHACSSVLWGMVERFPTFQFKRDAFDVAVSAVLADLNESSQARSGIQDSPAAARNEGTSPEHSQPPWFASGNFQYEQAVEEAQTVPSVVMDLGDLTMLWEATENLSGTPASTWI</sequence>
<keyword evidence="6" id="KW-0804">Transcription</keyword>
<dbReference type="PANTHER" id="PTHR47782:SF1">
    <property type="entry name" value="PYRIMIDINE PATHWAY REGULATORY PROTEIN 1"/>
    <property type="match status" value="1"/>
</dbReference>
<dbReference type="PANTHER" id="PTHR47782">
    <property type="entry name" value="ZN(II)2CYS6 TRANSCRIPTION FACTOR (EUROFUNG)-RELATED"/>
    <property type="match status" value="1"/>
</dbReference>
<name>A0ABY6TRI2_BIOOC</name>
<dbReference type="Proteomes" id="UP000766486">
    <property type="component" value="Unassembled WGS sequence"/>
</dbReference>
<dbReference type="InterPro" id="IPR007219">
    <property type="entry name" value="XnlR_reg_dom"/>
</dbReference>
<proteinExistence type="predicted"/>
<dbReference type="InterPro" id="IPR052202">
    <property type="entry name" value="Yeast_MetPath_Reg"/>
</dbReference>
<dbReference type="SMART" id="SM00906">
    <property type="entry name" value="Fungal_trans"/>
    <property type="match status" value="1"/>
</dbReference>
<gene>
    <name evidence="10" type="ORF">CLO192961_LOCUS44140</name>
</gene>
<evidence type="ECO:0000256" key="4">
    <source>
        <dbReference type="ARBA" id="ARBA00023015"/>
    </source>
</evidence>
<dbReference type="Pfam" id="PF04082">
    <property type="entry name" value="Fungal_trans"/>
    <property type="match status" value="1"/>
</dbReference>
<evidence type="ECO:0000256" key="7">
    <source>
        <dbReference type="ARBA" id="ARBA00023242"/>
    </source>
</evidence>
<organism evidence="10 11">
    <name type="scientific">Bionectria ochroleuca</name>
    <name type="common">Gliocladium roseum</name>
    <dbReference type="NCBI Taxonomy" id="29856"/>
    <lineage>
        <taxon>Eukaryota</taxon>
        <taxon>Fungi</taxon>
        <taxon>Dikarya</taxon>
        <taxon>Ascomycota</taxon>
        <taxon>Pezizomycotina</taxon>
        <taxon>Sordariomycetes</taxon>
        <taxon>Hypocreomycetidae</taxon>
        <taxon>Hypocreales</taxon>
        <taxon>Bionectriaceae</taxon>
        <taxon>Clonostachys</taxon>
    </lineage>
</organism>
<dbReference type="CDD" id="cd14723">
    <property type="entry name" value="ZIP_Ppr1"/>
    <property type="match status" value="1"/>
</dbReference>
<feature type="compositionally biased region" description="Polar residues" evidence="8">
    <location>
        <begin position="36"/>
        <end position="49"/>
    </location>
</feature>
<evidence type="ECO:0000256" key="2">
    <source>
        <dbReference type="ARBA" id="ARBA00022723"/>
    </source>
</evidence>
<feature type="region of interest" description="Disordered" evidence="8">
    <location>
        <begin position="26"/>
        <end position="62"/>
    </location>
</feature>
<keyword evidence="7" id="KW-0539">Nucleus</keyword>
<evidence type="ECO:0000256" key="6">
    <source>
        <dbReference type="ARBA" id="ARBA00023163"/>
    </source>
</evidence>
<protein>
    <recommendedName>
        <fullName evidence="9">Xylanolytic transcriptional activator regulatory domain-containing protein</fullName>
    </recommendedName>
</protein>
<evidence type="ECO:0000259" key="9">
    <source>
        <dbReference type="SMART" id="SM00906"/>
    </source>
</evidence>
<keyword evidence="2" id="KW-0479">Metal-binding</keyword>